<dbReference type="PANTHER" id="PTHR24321:SF8">
    <property type="entry name" value="ESTRADIOL 17-BETA-DEHYDROGENASE 8-RELATED"/>
    <property type="match status" value="1"/>
</dbReference>
<gene>
    <name evidence="3" type="ORF">EJN90_04595</name>
</gene>
<dbReference type="KEGG" id="jeh:EJN90_04595"/>
<dbReference type="InterPro" id="IPR020904">
    <property type="entry name" value="Sc_DH/Rdtase_CS"/>
</dbReference>
<keyword evidence="2 3" id="KW-0560">Oxidoreductase</keyword>
<dbReference type="Gene3D" id="3.40.50.720">
    <property type="entry name" value="NAD(P)-binding Rossmann-like Domain"/>
    <property type="match status" value="1"/>
</dbReference>
<sequence length="253" mass="25787">MKLSGRTAIVTGAASGIGKAIAELYAREGAKVIVSDINEEAINQVVEGIKEEGGQAAGIVADVSKDEEIDAMVKLAVDEFGSLDILVNNAGILDNFMTVGEVSDQVWNQVIAVNLTGPFKISRAAIKIMEGQENGGVIINNASIGGLFGSRGGAAYVSSKHGLIGLTKNIAATYGIHGKIRANVIAPGAVRTNISSSITAEASKMGQKALAGAGAAPLGESEQLAQAALFLASDDSSFVNGDVMVVDGGWTSV</sequence>
<comment type="similarity">
    <text evidence="1">Belongs to the short-chain dehydrogenases/reductases (SDR) family.</text>
</comment>
<dbReference type="AlphaFoldDB" id="A0A3Q9BJU1"/>
<dbReference type="OrthoDB" id="9803333at2"/>
<keyword evidence="4" id="KW-1185">Reference proteome</keyword>
<dbReference type="SUPFAM" id="SSF51735">
    <property type="entry name" value="NAD(P)-binding Rossmann-fold domains"/>
    <property type="match status" value="1"/>
</dbReference>
<evidence type="ECO:0000313" key="3">
    <source>
        <dbReference type="EMBL" id="AZP04006.1"/>
    </source>
</evidence>
<name>A0A3Q9BJU1_9LACT</name>
<accession>A0A3Q9BJU1</accession>
<dbReference type="InterPro" id="IPR002347">
    <property type="entry name" value="SDR_fam"/>
</dbReference>
<dbReference type="EC" id="1.1.1.47" evidence="3"/>
<evidence type="ECO:0000313" key="4">
    <source>
        <dbReference type="Proteomes" id="UP000273326"/>
    </source>
</evidence>
<organism evidence="3 4">
    <name type="scientific">Jeotgalibaca ciconiae</name>
    <dbReference type="NCBI Taxonomy" id="2496265"/>
    <lineage>
        <taxon>Bacteria</taxon>
        <taxon>Bacillati</taxon>
        <taxon>Bacillota</taxon>
        <taxon>Bacilli</taxon>
        <taxon>Lactobacillales</taxon>
        <taxon>Carnobacteriaceae</taxon>
        <taxon>Jeotgalibaca</taxon>
    </lineage>
</organism>
<dbReference type="PRINTS" id="PR00081">
    <property type="entry name" value="GDHRDH"/>
</dbReference>
<reference evidence="4" key="1">
    <citation type="submission" date="2018-12" db="EMBL/GenBank/DDBJ databases">
        <title>Complete genome sequencing of Jeotgalibaca sp. H21T32.</title>
        <authorList>
            <person name="Bae J.-W."/>
            <person name="Lee S.-Y."/>
        </authorList>
    </citation>
    <scope>NUCLEOTIDE SEQUENCE [LARGE SCALE GENOMIC DNA]</scope>
    <source>
        <strain evidence="4">H21T32</strain>
    </source>
</reference>
<dbReference type="InterPro" id="IPR036291">
    <property type="entry name" value="NAD(P)-bd_dom_sf"/>
</dbReference>
<dbReference type="RefSeq" id="WP_126109084.1">
    <property type="nucleotide sequence ID" value="NZ_CP034465.1"/>
</dbReference>
<evidence type="ECO:0000256" key="2">
    <source>
        <dbReference type="ARBA" id="ARBA00023002"/>
    </source>
</evidence>
<dbReference type="Proteomes" id="UP000273326">
    <property type="component" value="Chromosome"/>
</dbReference>
<dbReference type="PANTHER" id="PTHR24321">
    <property type="entry name" value="DEHYDROGENASES, SHORT CHAIN"/>
    <property type="match status" value="1"/>
</dbReference>
<dbReference type="Pfam" id="PF13561">
    <property type="entry name" value="adh_short_C2"/>
    <property type="match status" value="1"/>
</dbReference>
<dbReference type="GO" id="GO:0047936">
    <property type="term" value="F:glucose 1-dehydrogenase [NAD(P)+] activity"/>
    <property type="evidence" value="ECO:0007669"/>
    <property type="project" value="UniProtKB-EC"/>
</dbReference>
<evidence type="ECO:0000256" key="1">
    <source>
        <dbReference type="ARBA" id="ARBA00006484"/>
    </source>
</evidence>
<dbReference type="CDD" id="cd05233">
    <property type="entry name" value="SDR_c"/>
    <property type="match status" value="1"/>
</dbReference>
<proteinExistence type="inferred from homology"/>
<dbReference type="EMBL" id="CP034465">
    <property type="protein sequence ID" value="AZP04006.1"/>
    <property type="molecule type" value="Genomic_DNA"/>
</dbReference>
<protein>
    <submittedName>
        <fullName evidence="3">Glucose 1-dehydrogenase</fullName>
        <ecNumber evidence="3">1.1.1.47</ecNumber>
    </submittedName>
</protein>
<dbReference type="FunFam" id="3.40.50.720:FF:000084">
    <property type="entry name" value="Short-chain dehydrogenase reductase"/>
    <property type="match status" value="1"/>
</dbReference>
<dbReference type="PROSITE" id="PS00061">
    <property type="entry name" value="ADH_SHORT"/>
    <property type="match status" value="1"/>
</dbReference>
<dbReference type="GO" id="GO:0008206">
    <property type="term" value="P:bile acid metabolic process"/>
    <property type="evidence" value="ECO:0007669"/>
    <property type="project" value="UniProtKB-ARBA"/>
</dbReference>
<dbReference type="NCBIfam" id="NF005559">
    <property type="entry name" value="PRK07231.1"/>
    <property type="match status" value="1"/>
</dbReference>
<dbReference type="PRINTS" id="PR00080">
    <property type="entry name" value="SDRFAMILY"/>
</dbReference>